<dbReference type="Pfam" id="PF05107">
    <property type="entry name" value="Cas_Cas7"/>
    <property type="match status" value="1"/>
</dbReference>
<name>A0A1M7YD41_9FIRM</name>
<dbReference type="NCBIfam" id="TIGR01595">
    <property type="entry name" value="cas_CT1132"/>
    <property type="match status" value="1"/>
</dbReference>
<keyword evidence="2" id="KW-1185">Reference proteome</keyword>
<dbReference type="STRING" id="1121345.SAMN02745217_02782"/>
<dbReference type="Proteomes" id="UP000184612">
    <property type="component" value="Unassembled WGS sequence"/>
</dbReference>
<organism evidence="1 2">
    <name type="scientific">Anaerocolumna xylanovorans DSM 12503</name>
    <dbReference type="NCBI Taxonomy" id="1121345"/>
    <lineage>
        <taxon>Bacteria</taxon>
        <taxon>Bacillati</taxon>
        <taxon>Bacillota</taxon>
        <taxon>Clostridia</taxon>
        <taxon>Lachnospirales</taxon>
        <taxon>Lachnospiraceae</taxon>
        <taxon>Anaerocolumna</taxon>
    </lineage>
</organism>
<dbReference type="InterPro" id="IPR006482">
    <property type="entry name" value="Cas7_Csh2/Csh2"/>
</dbReference>
<proteinExistence type="predicted"/>
<dbReference type="RefSeq" id="WP_073589461.1">
    <property type="nucleotide sequence ID" value="NZ_FRFD01000008.1"/>
</dbReference>
<accession>A0A1M7YD41</accession>
<sequence length="319" mass="35720">MSTAKRSEILFLYDITWGNPNGDPNDANKPRIDEETGFNIVTDVRLKRTIRDELIARGHEVLVRDTITEGGFLADAKHRGIDFLPESARAKASKKNEKEKLTGEELEEFKKNVKSCADIRMFGCVLPSDLKNASLQFTGPVQFKMGTSLHPVKLEFIKGTGAFAGADEKNQKTFRQEYLLPYSLINFYGLVNDRAAEITGLTEEDVSLMLNAMWDGTKNLITRTKAGQVPRVLIQVSYKTKDFYIGSLDKKIEFSHNMSGEAVRAISDGKLQLEKLKDCLVSNKEHIDKVVIRIDSEVSADINIKEELEKAGVTVEVMA</sequence>
<reference evidence="1 2" key="1">
    <citation type="submission" date="2016-12" db="EMBL/GenBank/DDBJ databases">
        <authorList>
            <person name="Song W.-J."/>
            <person name="Kurnit D.M."/>
        </authorList>
    </citation>
    <scope>NUCLEOTIDE SEQUENCE [LARGE SCALE GENOMIC DNA]</scope>
    <source>
        <strain evidence="1 2">DSM 12503</strain>
    </source>
</reference>
<protein>
    <submittedName>
        <fullName evidence="1">CRISPR-associated protein Csh2</fullName>
    </submittedName>
</protein>
<evidence type="ECO:0000313" key="2">
    <source>
        <dbReference type="Proteomes" id="UP000184612"/>
    </source>
</evidence>
<dbReference type="AlphaFoldDB" id="A0A1M7YD41"/>
<gene>
    <name evidence="1" type="ORF">SAMN02745217_02782</name>
</gene>
<dbReference type="InterPro" id="IPR013419">
    <property type="entry name" value="CRISPR-assoc_prot_Cas7/Csh2"/>
</dbReference>
<dbReference type="EMBL" id="FRFD01000008">
    <property type="protein sequence ID" value="SHO50560.1"/>
    <property type="molecule type" value="Genomic_DNA"/>
</dbReference>
<dbReference type="OrthoDB" id="9776792at2"/>
<dbReference type="GO" id="GO:0043571">
    <property type="term" value="P:maintenance of CRISPR repeat elements"/>
    <property type="evidence" value="ECO:0007669"/>
    <property type="project" value="InterPro"/>
</dbReference>
<evidence type="ECO:0000313" key="1">
    <source>
        <dbReference type="EMBL" id="SHO50560.1"/>
    </source>
</evidence>
<dbReference type="NCBIfam" id="TIGR02590">
    <property type="entry name" value="cas_Csh2"/>
    <property type="match status" value="1"/>
</dbReference>